<organism evidence="1 2">
    <name type="scientific">Jimgerdemannia flammicorona</name>
    <dbReference type="NCBI Taxonomy" id="994334"/>
    <lineage>
        <taxon>Eukaryota</taxon>
        <taxon>Fungi</taxon>
        <taxon>Fungi incertae sedis</taxon>
        <taxon>Mucoromycota</taxon>
        <taxon>Mucoromycotina</taxon>
        <taxon>Endogonomycetes</taxon>
        <taxon>Endogonales</taxon>
        <taxon>Endogonaceae</taxon>
        <taxon>Jimgerdemannia</taxon>
    </lineage>
</organism>
<reference evidence="1 2" key="1">
    <citation type="journal article" date="2018" name="New Phytol.">
        <title>Phylogenomics of Endogonaceae and evolution of mycorrhizas within Mucoromycota.</title>
        <authorList>
            <person name="Chang Y."/>
            <person name="Desiro A."/>
            <person name="Na H."/>
            <person name="Sandor L."/>
            <person name="Lipzen A."/>
            <person name="Clum A."/>
            <person name="Barry K."/>
            <person name="Grigoriev I.V."/>
            <person name="Martin F.M."/>
            <person name="Stajich J.E."/>
            <person name="Smith M.E."/>
            <person name="Bonito G."/>
            <person name="Spatafora J.W."/>
        </authorList>
    </citation>
    <scope>NUCLEOTIDE SEQUENCE [LARGE SCALE GENOMIC DNA]</scope>
    <source>
        <strain evidence="1 2">GMNB39</strain>
    </source>
</reference>
<evidence type="ECO:0000313" key="2">
    <source>
        <dbReference type="Proteomes" id="UP000268093"/>
    </source>
</evidence>
<comment type="caution">
    <text evidence="1">The sequence shown here is derived from an EMBL/GenBank/DDBJ whole genome shotgun (WGS) entry which is preliminary data.</text>
</comment>
<dbReference type="Proteomes" id="UP000268093">
    <property type="component" value="Unassembled WGS sequence"/>
</dbReference>
<proteinExistence type="predicted"/>
<accession>A0A433A2K5</accession>
<evidence type="ECO:0000313" key="1">
    <source>
        <dbReference type="EMBL" id="RUO96919.1"/>
    </source>
</evidence>
<keyword evidence="2" id="KW-1185">Reference proteome</keyword>
<sequence>MKDEWDDANANFKWREGRRYASDNNYVLPVDDTEVDRLQIQHEVWRNRLGGCVSAILGGDGRRLSSSPQRLPLNFVVPVKDVLEKGGKVLDMG</sequence>
<dbReference type="OrthoDB" id="2013972at2759"/>
<gene>
    <name evidence="1" type="ORF">BC936DRAFT_141261</name>
</gene>
<dbReference type="EMBL" id="RBNI01019134">
    <property type="protein sequence ID" value="RUO96919.1"/>
    <property type="molecule type" value="Genomic_DNA"/>
</dbReference>
<protein>
    <submittedName>
        <fullName evidence="1">Uncharacterized protein</fullName>
    </submittedName>
</protein>
<dbReference type="AlphaFoldDB" id="A0A433A2K5"/>
<name>A0A433A2K5_9FUNG</name>